<dbReference type="InterPro" id="IPR016024">
    <property type="entry name" value="ARM-type_fold"/>
</dbReference>
<dbReference type="RefSeq" id="WP_306983825.1">
    <property type="nucleotide sequence ID" value="NZ_JAUSYQ010000002.1"/>
</dbReference>
<evidence type="ECO:0000313" key="2">
    <source>
        <dbReference type="Proteomes" id="UP001234216"/>
    </source>
</evidence>
<gene>
    <name evidence="1" type="ORF">QFZ22_007899</name>
</gene>
<evidence type="ECO:0000313" key="1">
    <source>
        <dbReference type="EMBL" id="MDQ0911914.1"/>
    </source>
</evidence>
<comment type="caution">
    <text evidence="1">The sequence shown here is derived from an EMBL/GenBank/DDBJ whole genome shotgun (WGS) entry which is preliminary data.</text>
</comment>
<evidence type="ECO:0008006" key="3">
    <source>
        <dbReference type="Google" id="ProtNLM"/>
    </source>
</evidence>
<dbReference type="Pfam" id="PF13646">
    <property type="entry name" value="HEAT_2"/>
    <property type="match status" value="1"/>
</dbReference>
<dbReference type="AlphaFoldDB" id="A0AAW8FPJ7"/>
<organism evidence="1 2">
    <name type="scientific">Streptomyces canus</name>
    <dbReference type="NCBI Taxonomy" id="58343"/>
    <lineage>
        <taxon>Bacteria</taxon>
        <taxon>Bacillati</taxon>
        <taxon>Actinomycetota</taxon>
        <taxon>Actinomycetes</taxon>
        <taxon>Kitasatosporales</taxon>
        <taxon>Streptomycetaceae</taxon>
        <taxon>Streptomyces</taxon>
        <taxon>Streptomyces aurantiacus group</taxon>
    </lineage>
</organism>
<dbReference type="EMBL" id="JAUSZV010000005">
    <property type="protein sequence ID" value="MDQ0911914.1"/>
    <property type="molecule type" value="Genomic_DNA"/>
</dbReference>
<accession>A0AAW8FPJ7</accession>
<protein>
    <recommendedName>
        <fullName evidence="3">HEAT repeat domain-containing protein</fullName>
    </recommendedName>
</protein>
<name>A0AAW8FPJ7_9ACTN</name>
<dbReference type="Proteomes" id="UP001234216">
    <property type="component" value="Unassembled WGS sequence"/>
</dbReference>
<reference evidence="1" key="1">
    <citation type="submission" date="2023-07" db="EMBL/GenBank/DDBJ databases">
        <title>Comparative genomics of wheat-associated soil bacteria to identify genetic determinants of phenazine resistance.</title>
        <authorList>
            <person name="Mouncey N."/>
        </authorList>
    </citation>
    <scope>NUCLEOTIDE SEQUENCE</scope>
    <source>
        <strain evidence="1">V4I22</strain>
    </source>
</reference>
<dbReference type="Gene3D" id="1.25.10.10">
    <property type="entry name" value="Leucine-rich Repeat Variant"/>
    <property type="match status" value="1"/>
</dbReference>
<sequence>MTNAKQRIVLAPGVTSDDIQRFAWDLDWNAVDAGDLAADVVVDVWTTVDGRTEIRSVEDRPIALFYFTVHGDNRDRVIGEIEEACPVWHFEDAVAAMGRASSRDEKLVAVYAAALSATSDDRQEEISLLRSLAQDSDPALRQAVLVATGYLGWPELISLVEEIGQNDPEEFIRHNSAILLEGFHRFGTD</sequence>
<dbReference type="SUPFAM" id="SSF48371">
    <property type="entry name" value="ARM repeat"/>
    <property type="match status" value="1"/>
</dbReference>
<dbReference type="InterPro" id="IPR011989">
    <property type="entry name" value="ARM-like"/>
</dbReference>
<proteinExistence type="predicted"/>